<dbReference type="PANTHER" id="PTHR46421">
    <property type="entry name" value="PROGRAMMED CELL DEATH PROTEIN 2-LIKE"/>
    <property type="match status" value="1"/>
</dbReference>
<dbReference type="AlphaFoldDB" id="A0A0L8I2A9"/>
<name>A0A0L8I2A9_OCTBM</name>
<dbReference type="OrthoDB" id="366284at2759"/>
<dbReference type="InterPro" id="IPR007320">
    <property type="entry name" value="PDCD2_C"/>
</dbReference>
<dbReference type="GO" id="GO:0005737">
    <property type="term" value="C:cytoplasm"/>
    <property type="evidence" value="ECO:0007669"/>
    <property type="project" value="InterPro"/>
</dbReference>
<evidence type="ECO:0000313" key="2">
    <source>
        <dbReference type="EMBL" id="KOF95529.1"/>
    </source>
</evidence>
<dbReference type="Pfam" id="PF04194">
    <property type="entry name" value="PDCD2_C"/>
    <property type="match status" value="1"/>
</dbReference>
<dbReference type="InterPro" id="IPR052815">
    <property type="entry name" value="PDCD2-like_regulator"/>
</dbReference>
<sequence length="367" mass="41641">MPVLLGVKDVAIPKTVVTSSFINKIGGYPDQFTEPLAIPKCCQCQQLMCQIVQLYCPLMQSSYHRTLHLFSCINTSCWGKSECWKIFREQNSEATTATATNAFNNNSETEKKSKLVDCWGCDDNTWDDDIEIDEWCEQSSNGLAESDISNMMDNKCKLGEQDTETGNTACKEMSKCFPQTTSTSHQNHQLNYKDEPCLKPYYLNVYEESEESSHSEHIQQLLENYKGREGKAYEEMISAAQGGKTSAGCTETYEKTNVQHGDKSVYKFYKTLSKWPEQCVRYELGGKPVTLTKNAPDPGCCSYCGADRQFEFQLMPALVKDLNFLGSNDCAVEFGTIICYSCSLSCWDDQKDKWREEECFVQDEQSM</sequence>
<dbReference type="OMA" id="MPGPWAD"/>
<dbReference type="PANTHER" id="PTHR46421:SF1">
    <property type="entry name" value="PROGRAMMED CELL DEATH PROTEIN 2-LIKE"/>
    <property type="match status" value="1"/>
</dbReference>
<proteinExistence type="predicted"/>
<dbReference type="GO" id="GO:0006915">
    <property type="term" value="P:apoptotic process"/>
    <property type="evidence" value="ECO:0007669"/>
    <property type="project" value="TreeGrafter"/>
</dbReference>
<feature type="domain" description="Programmed cell death protein 2 C-terminal" evidence="1">
    <location>
        <begin position="262"/>
        <end position="363"/>
    </location>
</feature>
<dbReference type="EMBL" id="KQ416719">
    <property type="protein sequence ID" value="KOF95529.1"/>
    <property type="molecule type" value="Genomic_DNA"/>
</dbReference>
<accession>A0A0L8I2A9</accession>
<organism evidence="2">
    <name type="scientific">Octopus bimaculoides</name>
    <name type="common">California two-spotted octopus</name>
    <dbReference type="NCBI Taxonomy" id="37653"/>
    <lineage>
        <taxon>Eukaryota</taxon>
        <taxon>Metazoa</taxon>
        <taxon>Spiralia</taxon>
        <taxon>Lophotrochozoa</taxon>
        <taxon>Mollusca</taxon>
        <taxon>Cephalopoda</taxon>
        <taxon>Coleoidea</taxon>
        <taxon>Octopodiformes</taxon>
        <taxon>Octopoda</taxon>
        <taxon>Incirrata</taxon>
        <taxon>Octopodidae</taxon>
        <taxon>Octopus</taxon>
    </lineage>
</organism>
<dbReference type="STRING" id="37653.A0A0L8I2A9"/>
<protein>
    <recommendedName>
        <fullName evidence="1">Programmed cell death protein 2 C-terminal domain-containing protein</fullName>
    </recommendedName>
</protein>
<reference evidence="2" key="1">
    <citation type="submission" date="2015-07" db="EMBL/GenBank/DDBJ databases">
        <title>MeaNS - Measles Nucleotide Surveillance Program.</title>
        <authorList>
            <person name="Tran T."/>
            <person name="Druce J."/>
        </authorList>
    </citation>
    <scope>NUCLEOTIDE SEQUENCE</scope>
    <source>
        <strain evidence="2">UCB-OBI-ISO-001</strain>
        <tissue evidence="2">Gonad</tissue>
    </source>
</reference>
<gene>
    <name evidence="2" type="ORF">OCBIM_22038001mg</name>
</gene>
<dbReference type="KEGG" id="obi:106867191"/>
<evidence type="ECO:0000259" key="1">
    <source>
        <dbReference type="Pfam" id="PF04194"/>
    </source>
</evidence>